<accession>A0A9D3Z2X4</accession>
<reference evidence="1" key="2">
    <citation type="submission" date="2020-11" db="EMBL/GenBank/DDBJ databases">
        <authorList>
            <person name="McCartney M.A."/>
            <person name="Auch B."/>
            <person name="Kono T."/>
            <person name="Mallez S."/>
            <person name="Becker A."/>
            <person name="Gohl D.M."/>
            <person name="Silverstein K.A.T."/>
            <person name="Koren S."/>
            <person name="Bechman K.B."/>
            <person name="Herman A."/>
            <person name="Abrahante J.E."/>
            <person name="Garbe J."/>
        </authorList>
    </citation>
    <scope>NUCLEOTIDE SEQUENCE</scope>
    <source>
        <strain evidence="1">Duluth1</strain>
        <tissue evidence="1">Whole animal</tissue>
    </source>
</reference>
<dbReference type="AlphaFoldDB" id="A0A9D3Z2X4"/>
<keyword evidence="3" id="KW-1185">Reference proteome</keyword>
<dbReference type="EMBL" id="JAIWYP010000014">
    <property type="protein sequence ID" value="KAH3709811.1"/>
    <property type="molecule type" value="Genomic_DNA"/>
</dbReference>
<reference evidence="1" key="1">
    <citation type="journal article" date="2019" name="bioRxiv">
        <title>The Genome of the Zebra Mussel, Dreissena polymorpha: A Resource for Invasive Species Research.</title>
        <authorList>
            <person name="McCartney M.A."/>
            <person name="Auch B."/>
            <person name="Kono T."/>
            <person name="Mallez S."/>
            <person name="Zhang Y."/>
            <person name="Obille A."/>
            <person name="Becker A."/>
            <person name="Abrahante J.E."/>
            <person name="Garbe J."/>
            <person name="Badalamenti J.P."/>
            <person name="Herman A."/>
            <person name="Mangelson H."/>
            <person name="Liachko I."/>
            <person name="Sullivan S."/>
            <person name="Sone E.D."/>
            <person name="Koren S."/>
            <person name="Silverstein K.A.T."/>
            <person name="Beckman K.B."/>
            <person name="Gohl D.M."/>
        </authorList>
    </citation>
    <scope>NUCLEOTIDE SEQUENCE</scope>
    <source>
        <strain evidence="1">Duluth1</strain>
        <tissue evidence="1">Whole animal</tissue>
    </source>
</reference>
<evidence type="ECO:0000313" key="3">
    <source>
        <dbReference type="Proteomes" id="UP000828390"/>
    </source>
</evidence>
<protein>
    <submittedName>
        <fullName evidence="1">Uncharacterized protein</fullName>
    </submittedName>
</protein>
<sequence length="77" mass="8382">MFLEEVALLDPRCKTSYLSDAHGLLVSNRVISSAASLVPSVVDDPSPDSSQQKVTGIKIEKAFNSYMYSVISNVTFL</sequence>
<dbReference type="Proteomes" id="UP000828390">
    <property type="component" value="Unassembled WGS sequence"/>
</dbReference>
<comment type="caution">
    <text evidence="1">The sequence shown here is derived from an EMBL/GenBank/DDBJ whole genome shotgun (WGS) entry which is preliminary data.</text>
</comment>
<evidence type="ECO:0000313" key="2">
    <source>
        <dbReference type="EMBL" id="KAH3895193.1"/>
    </source>
</evidence>
<name>A0A9D3Z2X4_DREPO</name>
<organism evidence="1 3">
    <name type="scientific">Dreissena polymorpha</name>
    <name type="common">Zebra mussel</name>
    <name type="synonym">Mytilus polymorpha</name>
    <dbReference type="NCBI Taxonomy" id="45954"/>
    <lineage>
        <taxon>Eukaryota</taxon>
        <taxon>Metazoa</taxon>
        <taxon>Spiralia</taxon>
        <taxon>Lophotrochozoa</taxon>
        <taxon>Mollusca</taxon>
        <taxon>Bivalvia</taxon>
        <taxon>Autobranchia</taxon>
        <taxon>Heteroconchia</taxon>
        <taxon>Euheterodonta</taxon>
        <taxon>Imparidentia</taxon>
        <taxon>Neoheterodontei</taxon>
        <taxon>Myida</taxon>
        <taxon>Dreissenoidea</taxon>
        <taxon>Dreissenidae</taxon>
        <taxon>Dreissena</taxon>
    </lineage>
</organism>
<evidence type="ECO:0000313" key="1">
    <source>
        <dbReference type="EMBL" id="KAH3709811.1"/>
    </source>
</evidence>
<proteinExistence type="predicted"/>
<dbReference type="EMBL" id="JAIWYP010000001">
    <property type="protein sequence ID" value="KAH3895193.1"/>
    <property type="molecule type" value="Genomic_DNA"/>
</dbReference>
<gene>
    <name evidence="2" type="ORF">DPMN_019353</name>
    <name evidence="1" type="ORF">DPMN_069276</name>
</gene>